<evidence type="ECO:0000313" key="2">
    <source>
        <dbReference type="EMBL" id="SIT80575.1"/>
    </source>
</evidence>
<dbReference type="Proteomes" id="UP000187181">
    <property type="component" value="Unassembled WGS sequence"/>
</dbReference>
<proteinExistence type="predicted"/>
<keyword evidence="1" id="KW-0812">Transmembrane</keyword>
<dbReference type="InterPro" id="IPR007165">
    <property type="entry name" value="Phage_holin_4_2"/>
</dbReference>
<dbReference type="OrthoDB" id="6402664at2"/>
<organism evidence="2 3">
    <name type="scientific">Pontibacter indicus</name>
    <dbReference type="NCBI Taxonomy" id="1317125"/>
    <lineage>
        <taxon>Bacteria</taxon>
        <taxon>Pseudomonadati</taxon>
        <taxon>Bacteroidota</taxon>
        <taxon>Cytophagia</taxon>
        <taxon>Cytophagales</taxon>
        <taxon>Hymenobacteraceae</taxon>
        <taxon>Pontibacter</taxon>
    </lineage>
</organism>
<dbReference type="STRING" id="1317125.SAMN05444128_0878"/>
<evidence type="ECO:0000256" key="1">
    <source>
        <dbReference type="SAM" id="Phobius"/>
    </source>
</evidence>
<keyword evidence="3" id="KW-1185">Reference proteome</keyword>
<accession>A0A1R3WRS2</accession>
<keyword evidence="1" id="KW-0472">Membrane</keyword>
<feature type="transmembrane region" description="Helical" evidence="1">
    <location>
        <begin position="57"/>
        <end position="78"/>
    </location>
</feature>
<dbReference type="Pfam" id="PF04020">
    <property type="entry name" value="Phage_holin_4_2"/>
    <property type="match status" value="1"/>
</dbReference>
<name>A0A1R3WRS2_9BACT</name>
<dbReference type="PANTHER" id="PTHR37309:SF1">
    <property type="entry name" value="SLR0284 PROTEIN"/>
    <property type="match status" value="1"/>
</dbReference>
<feature type="transmembrane region" description="Helical" evidence="1">
    <location>
        <begin position="32"/>
        <end position="50"/>
    </location>
</feature>
<dbReference type="RefSeq" id="WP_076666248.1">
    <property type="nucleotide sequence ID" value="NZ_FTPP01000001.1"/>
</dbReference>
<gene>
    <name evidence="2" type="ORF">SAMN05444128_0878</name>
</gene>
<dbReference type="AlphaFoldDB" id="A0A1R3WRS2"/>
<keyword evidence="1" id="KW-1133">Transmembrane helix</keyword>
<dbReference type="PANTHER" id="PTHR37309">
    <property type="entry name" value="SLR0284 PROTEIN"/>
    <property type="match status" value="1"/>
</dbReference>
<feature type="transmembrane region" description="Helical" evidence="1">
    <location>
        <begin position="90"/>
        <end position="110"/>
    </location>
</feature>
<dbReference type="EMBL" id="FTPP01000001">
    <property type="protein sequence ID" value="SIT80575.1"/>
    <property type="molecule type" value="Genomic_DNA"/>
</dbReference>
<reference evidence="3" key="1">
    <citation type="submission" date="2017-01" db="EMBL/GenBank/DDBJ databases">
        <authorList>
            <person name="Varghese N."/>
            <person name="Submissions S."/>
        </authorList>
    </citation>
    <scope>NUCLEOTIDE SEQUENCE [LARGE SCALE GENOMIC DNA]</scope>
    <source>
        <strain evidence="3">LP100</strain>
    </source>
</reference>
<sequence>MDFILNLLVSAGVIVLLAYALPQVHVKSFLTALWVAFLVGLLNATIGWLLRGVLNLVSFFLLEAIVGLIVTALMIKLVDKLVGNFKVDGWWPAFVIAIATAIALVLVGWARGGDDDMARLENEPKIEQYFAKIEINEANAVQLI</sequence>
<evidence type="ECO:0000313" key="3">
    <source>
        <dbReference type="Proteomes" id="UP000187181"/>
    </source>
</evidence>
<protein>
    <submittedName>
        <fullName evidence="2">Putative membrane protein</fullName>
    </submittedName>
</protein>